<organism evidence="2">
    <name type="scientific">marine metagenome</name>
    <dbReference type="NCBI Taxonomy" id="408172"/>
    <lineage>
        <taxon>unclassified sequences</taxon>
        <taxon>metagenomes</taxon>
        <taxon>ecological metagenomes</taxon>
    </lineage>
</organism>
<evidence type="ECO:0000259" key="1">
    <source>
        <dbReference type="Pfam" id="PF01206"/>
    </source>
</evidence>
<dbReference type="InterPro" id="IPR036868">
    <property type="entry name" value="TusA-like_sf"/>
</dbReference>
<dbReference type="Gene3D" id="3.30.110.40">
    <property type="entry name" value="TusA-like domain"/>
    <property type="match status" value="1"/>
</dbReference>
<protein>
    <recommendedName>
        <fullName evidence="1">UPF0033 domain-containing protein</fullName>
    </recommendedName>
</protein>
<dbReference type="EMBL" id="UINC01149415">
    <property type="protein sequence ID" value="SVD41878.1"/>
    <property type="molecule type" value="Genomic_DNA"/>
</dbReference>
<gene>
    <name evidence="2" type="ORF">METZ01_LOCUS394732</name>
</gene>
<feature type="domain" description="UPF0033" evidence="1">
    <location>
        <begin position="9"/>
        <end position="65"/>
    </location>
</feature>
<name>A0A382V7I1_9ZZZZ</name>
<evidence type="ECO:0000313" key="2">
    <source>
        <dbReference type="EMBL" id="SVD41878.1"/>
    </source>
</evidence>
<sequence length="83" mass="9515">MKPEDTQHFLDISDQICPMTFVRTKLLIEIMLLGERATVRLQGREPLQNVPRSVHEHGHKIISLTPECAHNPDGPHHLVFEKS</sequence>
<reference evidence="2" key="1">
    <citation type="submission" date="2018-05" db="EMBL/GenBank/DDBJ databases">
        <authorList>
            <person name="Lanie J.A."/>
            <person name="Ng W.-L."/>
            <person name="Kazmierczak K.M."/>
            <person name="Andrzejewski T.M."/>
            <person name="Davidsen T.M."/>
            <person name="Wayne K.J."/>
            <person name="Tettelin H."/>
            <person name="Glass J.I."/>
            <person name="Rusch D."/>
            <person name="Podicherti R."/>
            <person name="Tsui H.-C.T."/>
            <person name="Winkler M.E."/>
        </authorList>
    </citation>
    <scope>NUCLEOTIDE SEQUENCE</scope>
</reference>
<proteinExistence type="predicted"/>
<dbReference type="Pfam" id="PF01206">
    <property type="entry name" value="TusA"/>
    <property type="match status" value="1"/>
</dbReference>
<dbReference type="SUPFAM" id="SSF64307">
    <property type="entry name" value="SirA-like"/>
    <property type="match status" value="1"/>
</dbReference>
<dbReference type="AlphaFoldDB" id="A0A382V7I1"/>
<dbReference type="InterPro" id="IPR001455">
    <property type="entry name" value="TusA-like"/>
</dbReference>
<accession>A0A382V7I1</accession>
<dbReference type="CDD" id="cd00291">
    <property type="entry name" value="SirA_YedF_YeeD"/>
    <property type="match status" value="1"/>
</dbReference>